<evidence type="ECO:0000259" key="12">
    <source>
        <dbReference type="Pfam" id="PF22919"/>
    </source>
</evidence>
<keyword evidence="6" id="KW-1278">Translocase</keyword>
<dbReference type="Proteomes" id="UP000034543">
    <property type="component" value="Unassembled WGS sequence"/>
</dbReference>
<dbReference type="PANTHER" id="PTHR15184:SF71">
    <property type="entry name" value="ATP SYNTHASE SUBUNIT BETA, MITOCHONDRIAL"/>
    <property type="match status" value="1"/>
</dbReference>
<evidence type="ECO:0000256" key="9">
    <source>
        <dbReference type="ARBA" id="ARBA00023196"/>
    </source>
</evidence>
<dbReference type="Gene3D" id="2.40.10.170">
    <property type="match status" value="1"/>
</dbReference>
<dbReference type="SUPFAM" id="SSF47917">
    <property type="entry name" value="C-terminal domain of alpha and beta subunits of F1 ATP synthase"/>
    <property type="match status" value="1"/>
</dbReference>
<evidence type="ECO:0000256" key="4">
    <source>
        <dbReference type="ARBA" id="ARBA00022741"/>
    </source>
</evidence>
<name>A0A0G1CKK9_9BACT</name>
<sequence>MDTNLGTVVSIKGQIIEVEFTGEKPATHDVLVLKDNPHIRLEVYASSEGDRFYCLSLVPVNQLFRGAQVVNTGKPLLFPVGKELIGRAVTVFGEPLDLLEAPRTKDYWPIHASNTNQVTIVSEQKMLETGIKAIDFFAPLSLGGKMGLVGGAGVGKTMLLTEVLHNILGKNKQTLSVFAGVGERVREGLELFESLKSSGVLSASTLVFGHMGDNPAIRFLSAYSAATLAEYYRDRLKHDVLFFIDNAFRFAQAGNELSTLTNMLPSEDGYQATLESEVANFHERLSSTQSAKITGIEAIYVPSDDLLDHGVQAIFPYLDTTVVLSRSAYQEGFLPAVDLLNITSSFLDVKIVGQLHYDIALEAKQILKKMQGLERIVSIVGETELSKEDWIAYKRGKKIRNFMTQRFFSAEGQKGEKGVFVAISETVEGVAGIIVGKYDQIPEERFLYIGNTKGLG</sequence>
<dbReference type="Pfam" id="PF00006">
    <property type="entry name" value="ATP-synt_ab"/>
    <property type="match status" value="1"/>
</dbReference>
<keyword evidence="7" id="KW-0406">Ion transport</keyword>
<dbReference type="PATRIC" id="fig|1618436.3.peg.162"/>
<evidence type="ECO:0000259" key="11">
    <source>
        <dbReference type="Pfam" id="PF00006"/>
    </source>
</evidence>
<keyword evidence="10" id="KW-0066">ATP synthesis</keyword>
<dbReference type="InterPro" id="IPR036121">
    <property type="entry name" value="ATPase_F1/V1/A1_a/bsu_N_sf"/>
</dbReference>
<evidence type="ECO:0000256" key="1">
    <source>
        <dbReference type="ARBA" id="ARBA00004370"/>
    </source>
</evidence>
<dbReference type="EMBL" id="LCFB01000003">
    <property type="protein sequence ID" value="KKS86027.1"/>
    <property type="molecule type" value="Genomic_DNA"/>
</dbReference>
<dbReference type="Gene3D" id="3.40.50.300">
    <property type="entry name" value="P-loop containing nucleotide triphosphate hydrolases"/>
    <property type="match status" value="1"/>
</dbReference>
<evidence type="ECO:0000256" key="6">
    <source>
        <dbReference type="ARBA" id="ARBA00022967"/>
    </source>
</evidence>
<accession>A0A0G1CKK9</accession>
<evidence type="ECO:0000256" key="7">
    <source>
        <dbReference type="ARBA" id="ARBA00023065"/>
    </source>
</evidence>
<dbReference type="InterPro" id="IPR027417">
    <property type="entry name" value="P-loop_NTPase"/>
</dbReference>
<evidence type="ECO:0000256" key="10">
    <source>
        <dbReference type="ARBA" id="ARBA00023310"/>
    </source>
</evidence>
<dbReference type="Pfam" id="PF22919">
    <property type="entry name" value="ATP-synt_VA_C"/>
    <property type="match status" value="1"/>
</dbReference>
<reference evidence="13 14" key="1">
    <citation type="journal article" date="2015" name="Nature">
        <title>rRNA introns, odd ribosomes, and small enigmatic genomes across a large radiation of phyla.</title>
        <authorList>
            <person name="Brown C.T."/>
            <person name="Hug L.A."/>
            <person name="Thomas B.C."/>
            <person name="Sharon I."/>
            <person name="Castelle C.J."/>
            <person name="Singh A."/>
            <person name="Wilkins M.J."/>
            <person name="Williams K.H."/>
            <person name="Banfield J.F."/>
        </authorList>
    </citation>
    <scope>NUCLEOTIDE SEQUENCE [LARGE SCALE GENOMIC DNA]</scope>
</reference>
<dbReference type="AlphaFoldDB" id="A0A0G1CKK9"/>
<dbReference type="SUPFAM" id="SSF50615">
    <property type="entry name" value="N-terminal domain of alpha and beta subunits of F1 ATP synthase"/>
    <property type="match status" value="1"/>
</dbReference>
<dbReference type="SUPFAM" id="SSF52540">
    <property type="entry name" value="P-loop containing nucleoside triphosphate hydrolases"/>
    <property type="match status" value="1"/>
</dbReference>
<protein>
    <submittedName>
        <fullName evidence="13">ATP synthase subunit beta</fullName>
    </submittedName>
</protein>
<feature type="domain" description="ATP synthase A/B type C-terminal" evidence="12">
    <location>
        <begin position="352"/>
        <end position="410"/>
    </location>
</feature>
<dbReference type="GO" id="GO:0045259">
    <property type="term" value="C:proton-transporting ATP synthase complex"/>
    <property type="evidence" value="ECO:0007669"/>
    <property type="project" value="UniProtKB-KW"/>
</dbReference>
<evidence type="ECO:0000256" key="2">
    <source>
        <dbReference type="ARBA" id="ARBA00008936"/>
    </source>
</evidence>
<gene>
    <name evidence="13" type="ORF">UV59_C0003G0022</name>
</gene>
<dbReference type="InterPro" id="IPR024034">
    <property type="entry name" value="ATPase_F1/V1_b/a_C"/>
</dbReference>
<dbReference type="STRING" id="1618436.UV59_C0003G0022"/>
<keyword evidence="8" id="KW-0472">Membrane</keyword>
<evidence type="ECO:0000313" key="13">
    <source>
        <dbReference type="EMBL" id="KKS86027.1"/>
    </source>
</evidence>
<organism evidence="13 14">
    <name type="scientific">Candidatus Gottesmanbacteria bacterium GW2011_GWA1_43_11</name>
    <dbReference type="NCBI Taxonomy" id="1618436"/>
    <lineage>
        <taxon>Bacteria</taxon>
        <taxon>Candidatus Gottesmaniibacteriota</taxon>
    </lineage>
</organism>
<evidence type="ECO:0000256" key="5">
    <source>
        <dbReference type="ARBA" id="ARBA00022840"/>
    </source>
</evidence>
<comment type="caution">
    <text evidence="13">The sequence shown here is derived from an EMBL/GenBank/DDBJ whole genome shotgun (WGS) entry which is preliminary data.</text>
</comment>
<dbReference type="PANTHER" id="PTHR15184">
    <property type="entry name" value="ATP SYNTHASE"/>
    <property type="match status" value="1"/>
</dbReference>
<evidence type="ECO:0000313" key="14">
    <source>
        <dbReference type="Proteomes" id="UP000034543"/>
    </source>
</evidence>
<comment type="subcellular location">
    <subcellularLocation>
        <location evidence="1">Membrane</location>
    </subcellularLocation>
</comment>
<dbReference type="InterPro" id="IPR050053">
    <property type="entry name" value="ATPase_alpha/beta_chains"/>
</dbReference>
<evidence type="ECO:0000256" key="8">
    <source>
        <dbReference type="ARBA" id="ARBA00023136"/>
    </source>
</evidence>
<feature type="domain" description="ATPase F1/V1/A1 complex alpha/beta subunit nucleotide-binding" evidence="11">
    <location>
        <begin position="130"/>
        <end position="341"/>
    </location>
</feature>
<dbReference type="GO" id="GO:0005524">
    <property type="term" value="F:ATP binding"/>
    <property type="evidence" value="ECO:0007669"/>
    <property type="project" value="UniProtKB-KW"/>
</dbReference>
<keyword evidence="9" id="KW-0139">CF(1)</keyword>
<dbReference type="Gene3D" id="1.10.1140.10">
    <property type="entry name" value="Bovine Mitochondrial F1-atpase, Atp Synthase Beta Chain, Chain D, domain 3"/>
    <property type="match status" value="1"/>
</dbReference>
<evidence type="ECO:0000256" key="3">
    <source>
        <dbReference type="ARBA" id="ARBA00022448"/>
    </source>
</evidence>
<dbReference type="GO" id="GO:0046933">
    <property type="term" value="F:proton-transporting ATP synthase activity, rotational mechanism"/>
    <property type="evidence" value="ECO:0007669"/>
    <property type="project" value="TreeGrafter"/>
</dbReference>
<dbReference type="InterPro" id="IPR000194">
    <property type="entry name" value="ATPase_F1/V1/A1_a/bsu_nucl-bd"/>
</dbReference>
<keyword evidence="4" id="KW-0547">Nucleotide-binding</keyword>
<comment type="similarity">
    <text evidence="2">Belongs to the ATPase alpha/beta chains family.</text>
</comment>
<keyword evidence="5" id="KW-0067">ATP-binding</keyword>
<keyword evidence="3" id="KW-0813">Transport</keyword>
<proteinExistence type="inferred from homology"/>
<dbReference type="InterPro" id="IPR055190">
    <property type="entry name" value="ATP-synt_VA_C"/>
</dbReference>